<dbReference type="InterPro" id="IPR047187">
    <property type="entry name" value="SF1_C_Upf1"/>
</dbReference>
<keyword evidence="2" id="KW-0333">Golgi apparatus</keyword>
<dbReference type="SMART" id="SM00487">
    <property type="entry name" value="DEXDc"/>
    <property type="match status" value="1"/>
</dbReference>
<dbReference type="InterPro" id="IPR013935">
    <property type="entry name" value="Trs120_TRAPPC9"/>
</dbReference>
<gene>
    <name evidence="7" type="ORF">HPULCUR_004271</name>
</gene>
<proteinExistence type="predicted"/>
<accession>A0ABP9XVR2</accession>
<dbReference type="Gene3D" id="3.40.50.300">
    <property type="entry name" value="P-loop containing nucleotide triphosphate hydrolases"/>
    <property type="match status" value="2"/>
</dbReference>
<dbReference type="InterPro" id="IPR058565">
    <property type="entry name" value="Ig_TRAPPC9_Trs120_1st"/>
</dbReference>
<dbReference type="Gene3D" id="2.40.30.270">
    <property type="match status" value="1"/>
</dbReference>
<evidence type="ECO:0000313" key="8">
    <source>
        <dbReference type="Proteomes" id="UP001476247"/>
    </source>
</evidence>
<dbReference type="InterPro" id="IPR048761">
    <property type="entry name" value="SMUBP-2_HCS1_1B"/>
</dbReference>
<dbReference type="InterPro" id="IPR003593">
    <property type="entry name" value="AAA+_ATPase"/>
</dbReference>
<keyword evidence="8" id="KW-1185">Reference proteome</keyword>
<dbReference type="InterPro" id="IPR041677">
    <property type="entry name" value="DNA2/NAM7_AAA_11"/>
</dbReference>
<evidence type="ECO:0000256" key="4">
    <source>
        <dbReference type="SAM" id="MobiDB-lite"/>
    </source>
</evidence>
<dbReference type="Pfam" id="PF26280">
    <property type="entry name" value="Ig_TRAPPC9-Trs120_2nd"/>
    <property type="match status" value="1"/>
</dbReference>
<name>A0ABP9XVR2_9FUNG</name>
<evidence type="ECO:0000256" key="2">
    <source>
        <dbReference type="ARBA" id="ARBA00023034"/>
    </source>
</evidence>
<evidence type="ECO:0000256" key="1">
    <source>
        <dbReference type="ARBA" id="ARBA00004555"/>
    </source>
</evidence>
<dbReference type="InterPro" id="IPR041679">
    <property type="entry name" value="DNA2/NAM7-like_C"/>
</dbReference>
<dbReference type="Pfam" id="PF13086">
    <property type="entry name" value="AAA_11"/>
    <property type="match status" value="1"/>
</dbReference>
<dbReference type="InterPro" id="IPR058563">
    <property type="entry name" value="Trs120_TRAPPC9_N"/>
</dbReference>
<evidence type="ECO:0000259" key="5">
    <source>
        <dbReference type="SMART" id="SM00382"/>
    </source>
</evidence>
<dbReference type="CDD" id="cd18044">
    <property type="entry name" value="DEXXQc_SMUBP2"/>
    <property type="match status" value="1"/>
</dbReference>
<dbReference type="InterPro" id="IPR058564">
    <property type="entry name" value="TPR_TRAPPC9_Trs120"/>
</dbReference>
<dbReference type="SUPFAM" id="SSF52540">
    <property type="entry name" value="P-loop containing nucleoside triphosphate hydrolases"/>
    <property type="match status" value="1"/>
</dbReference>
<feature type="domain" description="AAA+ ATPase" evidence="5">
    <location>
        <begin position="1453"/>
        <end position="1701"/>
    </location>
</feature>
<dbReference type="InterPro" id="IPR014001">
    <property type="entry name" value="Helicase_ATP-bd"/>
</dbReference>
<dbReference type="InterPro" id="IPR027417">
    <property type="entry name" value="P-loop_NTPase"/>
</dbReference>
<sequence length="1916" mass="216093">MDCQEWKNKDLSQGYKQFEQDLDKYPTAVATRCFAFDPTETQEDNTKGLIMIPNVGNMSFYMSTMICDFASEILNQFAILANRIENLSVLESPLPTTIHLPPRSKTPPRQQRFSTPPLSISPTNSTNSLKRSSLQPSTLTTGETVRTKKRTPGRIKKLLGDFYLLAGRLPDAVNYYDQAIEMTKITSDFLWLASAMEGWISATLLLEYLQEDIGHIVSRNPIIPDINTIDGEEEQISADTTTTTIRGPRSTLTVIVETYSKIVMNYARVALTANFPVPDLVYAESCLKVSRVLTTAYLNNGWNESTMALLVHGKIRQDEKEKKFKSDSTPFLSVTELASYKKSGLPRHDIAEWVTKIWEIHISELALLDQINITTSMSLIYSSIGYYRKAAWLMNESVERMLPLLIQHRRTGLSKSGNRLISENHDSGVLEIIKRICEVYGIGERNVHDGGALEAMQREDRGIFTNITNKRNPQGAKSTFGWPELQIDILKQCISVSDALIDNGSRLYYTTVLLKNLYRYIPKAEQIRLATIIQGLVASSNTNKKASSQSEKINYWGVNIVSSIEAKKPISRKAVYLHPIKNEAVENAKKDNPEDADPFIYNPFAKKADLTYKIVLVKDEVTEFKVTLINPFGFDLELQNIILSTSGVAFDAVPTALTIPANATVFVSLMGTPEETGILIIRGCLIQIVGFSEQEFLIEPQVKKSPEDTSNDNFVKIKHCGLDAIKSSRKKEITSDNNVSKFYELEAIDDQPLLKIKRTSMMHGAVMLYEGEVTHITMELENIGNIAVDFITLSFTDSTTSSPLAMNPELPPEEQYEIEVHTKGTRVFSWAGTDEKESTDSIGKKVWLPQGKSITLRVNVFGKRDCHGGTIQIDYGYLNRTVPEVQDVDLSDHTNEITTTFYTRQLYLNVMITVYRNLEPSNWDVVYLRHSTPAPKEVLELALLNIKNQNIPIGNKSVSIMQNQPVEDLLLVSRNLTLEDQEKNEYCLVTLDIRNTWTTPFDVNFTILNKAEGDYVDNNFLSCITIQPGSTSRIILPLKRLFLSPTVFSQEIPSFDPNKQFVVSQGPKISEEQQKARLQMFWYREELLHCITASWYCRATKRSGELNLRPSLRLNSLQLGVLKKEDIEFLIDLKGEDVQKLSHRRFSCVCNEYVTMTITIRNRFTYPVKLILRVQPVQSYNDGVKEYDLSNKLLIGGVQQVVLPEVSPSTGVISHSFPIYFLSRGQFEILYHAEDVHTRKIYCDHEWAIIDFIAHQIELVETERKIDVEDTLKLLSAYAPIQLQRRGVALVGLKVTGMRTGLGGKSLIDLELANPNILPPIFPAHKITTGDIVGLDEYKKDKPSKQEARWSGVVLRVSDAKITLALQEMEEELPTEIQERCQIVKLANSITYERMLKGLEKLQKKSEEGGSNLINVLLGQSDLSTPQIMDDSTFFDETLNASQKEAVRFALGSPEVSLIHGPPGTGKTYTLVEIIRQLSVNQNKRVLVCGPSNISVDNLVERLAKHRLNIVRIGHPARVLPSVVDHTLDVITRTCDSGQIVSDVRKEMDETLSKIKKSKNRSERRAMYGLIKDLRKDYRIREKKVVDEILTGAQVTISTLNGSGSRNMWNRDFDVVIIDEATQALEAECWIALLKAKKAILAGDHLQLPPTIKTPIKIGKKPLKKGGLSTDTDLSTTLFDRLLSMYGDRVKRMLMVQYRMHQKIMEFSSKELYDNKLVADKSVAEHVLADLPNVNSSENTDVPLVMLDTSDTGLGHEMVDDAQEEQSKANELEVELAVCHIRALLEDGLEQDQIGVITPYALQVSKLKRDIREHWPNIEIGTVDGFQGREKEAILLSLVRSNDIGEVGFLAEKRRLNVAMTRAKRHLCVICDSETLLGMKGGSQAVTRFDGGFLKRWMEYLSDESDLRFSEFVTSM</sequence>
<comment type="subcellular location">
    <subcellularLocation>
        <location evidence="1">Golgi apparatus</location>
    </subcellularLocation>
</comment>
<feature type="compositionally biased region" description="Polar residues" evidence="4">
    <location>
        <begin position="107"/>
        <end position="144"/>
    </location>
</feature>
<evidence type="ECO:0000256" key="3">
    <source>
        <dbReference type="ARBA" id="ARBA00048432"/>
    </source>
</evidence>
<dbReference type="NCBIfam" id="TIGR00376">
    <property type="entry name" value="IGHMBP2 family helicase"/>
    <property type="match status" value="1"/>
</dbReference>
<dbReference type="Pfam" id="PF26254">
    <property type="entry name" value="Ig_TRAPPC9-Trs120_1st"/>
    <property type="match status" value="1"/>
</dbReference>
<dbReference type="EMBL" id="BAABUJ010000011">
    <property type="protein sequence ID" value="GAA5798864.1"/>
    <property type="molecule type" value="Genomic_DNA"/>
</dbReference>
<organism evidence="7 8">
    <name type="scientific">Helicostylum pulchrum</name>
    <dbReference type="NCBI Taxonomy" id="562976"/>
    <lineage>
        <taxon>Eukaryota</taxon>
        <taxon>Fungi</taxon>
        <taxon>Fungi incertae sedis</taxon>
        <taxon>Mucoromycota</taxon>
        <taxon>Mucoromycotina</taxon>
        <taxon>Mucoromycetes</taxon>
        <taxon>Mucorales</taxon>
        <taxon>Mucorineae</taxon>
        <taxon>Mucoraceae</taxon>
        <taxon>Helicostylum</taxon>
    </lineage>
</organism>
<comment type="catalytic activity">
    <reaction evidence="3">
        <text>ATP + H2O = ADP + phosphate + H(+)</text>
        <dbReference type="Rhea" id="RHEA:13065"/>
        <dbReference type="ChEBI" id="CHEBI:15377"/>
        <dbReference type="ChEBI" id="CHEBI:15378"/>
        <dbReference type="ChEBI" id="CHEBI:30616"/>
        <dbReference type="ChEBI" id="CHEBI:43474"/>
        <dbReference type="ChEBI" id="CHEBI:456216"/>
        <dbReference type="EC" id="3.6.4.12"/>
    </reaction>
    <physiologicalReaction direction="left-to-right" evidence="3">
        <dbReference type="Rhea" id="RHEA:13066"/>
    </physiologicalReaction>
</comment>
<dbReference type="PANTHER" id="PTHR21512">
    <property type="entry name" value="TRAFFICKING PROTEIN PARTICLE COMPLEX SUBUNIT 9"/>
    <property type="match status" value="1"/>
</dbReference>
<reference evidence="7 8" key="1">
    <citation type="submission" date="2024-04" db="EMBL/GenBank/DDBJ databases">
        <title>genome sequences of Mucor flavus KT1a and Helicostylum pulchrum KT1b strains isolation_sourced from the surface of a dry-aged beef.</title>
        <authorList>
            <person name="Toyotome T."/>
            <person name="Hosono M."/>
            <person name="Torimaru M."/>
            <person name="Fukuda K."/>
            <person name="Mikami N."/>
        </authorList>
    </citation>
    <scope>NUCLEOTIDE SEQUENCE [LARGE SCALE GENOMIC DNA]</scope>
    <source>
        <strain evidence="7 8">KT1b</strain>
    </source>
</reference>
<feature type="region of interest" description="Disordered" evidence="4">
    <location>
        <begin position="98"/>
        <end position="147"/>
    </location>
</feature>
<evidence type="ECO:0000259" key="6">
    <source>
        <dbReference type="SMART" id="SM00487"/>
    </source>
</evidence>
<dbReference type="InterPro" id="IPR058568">
    <property type="entry name" value="Ig_TRAPPC9_Trs120_4th"/>
</dbReference>
<comment type="caution">
    <text evidence="7">The sequence shown here is derived from an EMBL/GenBank/DDBJ whole genome shotgun (WGS) entry which is preliminary data.</text>
</comment>
<dbReference type="Pfam" id="PF26282">
    <property type="entry name" value="Ig_TRAPPC9-Trs120_3rd"/>
    <property type="match status" value="1"/>
</dbReference>
<dbReference type="Pfam" id="PF08626">
    <property type="entry name" value="TRAPPC9-Trs120"/>
    <property type="match status" value="1"/>
</dbReference>
<feature type="domain" description="Helicase ATP-binding" evidence="6">
    <location>
        <begin position="1435"/>
        <end position="1703"/>
    </location>
</feature>
<dbReference type="Pfam" id="PF26251">
    <property type="entry name" value="TPR_TRAPPC9-Trs120"/>
    <property type="match status" value="1"/>
</dbReference>
<dbReference type="InterPro" id="IPR058567">
    <property type="entry name" value="Ig_TRAPPC9_Trs120_3rd"/>
</dbReference>
<dbReference type="InterPro" id="IPR004483">
    <property type="entry name" value="SMUBP-2/Hcs1-like"/>
</dbReference>
<dbReference type="Pfam" id="PF13087">
    <property type="entry name" value="AAA_12"/>
    <property type="match status" value="1"/>
</dbReference>
<evidence type="ECO:0000313" key="7">
    <source>
        <dbReference type="EMBL" id="GAA5798864.1"/>
    </source>
</evidence>
<dbReference type="SMART" id="SM00382">
    <property type="entry name" value="AAA"/>
    <property type="match status" value="1"/>
</dbReference>
<dbReference type="PANTHER" id="PTHR21512:SF5">
    <property type="entry name" value="TRAFFICKING PROTEIN PARTICLE COMPLEX SUBUNIT 9"/>
    <property type="match status" value="1"/>
</dbReference>
<dbReference type="Pfam" id="PF26283">
    <property type="entry name" value="Ig_TRAPPC9-Trs120_4th"/>
    <property type="match status" value="1"/>
</dbReference>
<dbReference type="CDD" id="cd18808">
    <property type="entry name" value="SF1_C_Upf1"/>
    <property type="match status" value="1"/>
</dbReference>
<dbReference type="Proteomes" id="UP001476247">
    <property type="component" value="Unassembled WGS sequence"/>
</dbReference>
<protein>
    <submittedName>
        <fullName evidence="7">Uncharacterized protein</fullName>
    </submittedName>
</protein>
<dbReference type="Pfam" id="PF21138">
    <property type="entry name" value="SMUBP-2_HCS1_1B"/>
    <property type="match status" value="1"/>
</dbReference>